<reference evidence="2" key="1">
    <citation type="submission" date="2021-01" db="EMBL/GenBank/DDBJ databases">
        <authorList>
            <person name="Corre E."/>
            <person name="Pelletier E."/>
            <person name="Niang G."/>
            <person name="Scheremetjew M."/>
            <person name="Finn R."/>
            <person name="Kale V."/>
            <person name="Holt S."/>
            <person name="Cochrane G."/>
            <person name="Meng A."/>
            <person name="Brown T."/>
            <person name="Cohen L."/>
        </authorList>
    </citation>
    <scope>NUCLEOTIDE SEQUENCE</scope>
    <source>
        <strain evidence="2">CCMP2877</strain>
    </source>
</reference>
<proteinExistence type="predicted"/>
<dbReference type="Gene3D" id="2.60.120.430">
    <property type="entry name" value="Galactose-binding lectin"/>
    <property type="match status" value="1"/>
</dbReference>
<protein>
    <submittedName>
        <fullName evidence="2">Uncharacterized protein</fullName>
    </submittedName>
</protein>
<evidence type="ECO:0000313" key="2">
    <source>
        <dbReference type="EMBL" id="CAD9259943.1"/>
    </source>
</evidence>
<feature type="signal peptide" evidence="1">
    <location>
        <begin position="1"/>
        <end position="21"/>
    </location>
</feature>
<feature type="chain" id="PRO_5030574000" evidence="1">
    <location>
        <begin position="22"/>
        <end position="304"/>
    </location>
</feature>
<evidence type="ECO:0000256" key="1">
    <source>
        <dbReference type="SAM" id="SignalP"/>
    </source>
</evidence>
<dbReference type="EMBL" id="HBGJ01028986">
    <property type="protein sequence ID" value="CAD9259943.1"/>
    <property type="molecule type" value="Transcribed_RNA"/>
</dbReference>
<organism evidence="2">
    <name type="scientific">Phaeomonas parva</name>
    <dbReference type="NCBI Taxonomy" id="124430"/>
    <lineage>
        <taxon>Eukaryota</taxon>
        <taxon>Sar</taxon>
        <taxon>Stramenopiles</taxon>
        <taxon>Ochrophyta</taxon>
        <taxon>Pinguiophyceae</taxon>
        <taxon>Pinguiochrysidales</taxon>
        <taxon>Pinguiochrysidaceae</taxon>
        <taxon>Phaeomonas</taxon>
    </lineage>
</organism>
<dbReference type="AlphaFoldDB" id="A0A7S1XUQ3"/>
<sequence>MGELRIAAAALLLGLLGLGKGAVDPWDDADLPGMVGDARGLPNMPFTVDTNRVADGISSTSPYSVSSPSFPSYFDALSNDLGGRRDHAALLAASREEQGIAEYGAGGSARENAYVDMVARENASADPFGTKPSRTFTVHASQEWNPSSMAIQDGVTYKISVEAGASWSDGGIAADTTGYETMYNARKHCFTANDKCYKHLKQRRRFKHAQWFELVCGVADSSWQLYDVAFEKDRYMPLREDRIVETLFAVGAERTLVAQHTGELICFANDAQGGYFNNFGSVNVTVTREDWPPAAPTLIYQDQR</sequence>
<name>A0A7S1XUQ3_9STRA</name>
<accession>A0A7S1XUQ3</accession>
<keyword evidence="1" id="KW-0732">Signal</keyword>
<gene>
    <name evidence="2" type="ORF">PPAR1163_LOCUS18321</name>
</gene>